<comment type="caution">
    <text evidence="2">The sequence shown here is derived from an EMBL/GenBank/DDBJ whole genome shotgun (WGS) entry which is preliminary data.</text>
</comment>
<proteinExistence type="predicted"/>
<dbReference type="Proteomes" id="UP000235392">
    <property type="component" value="Unassembled WGS sequence"/>
</dbReference>
<dbReference type="AlphaFoldDB" id="A0A2N5SDL2"/>
<reference evidence="2 3" key="1">
    <citation type="submission" date="2017-11" db="EMBL/GenBank/DDBJ databases">
        <title>De novo assembly and phasing of dikaryotic genomes from two isolates of Puccinia coronata f. sp. avenae, the causal agent of oat crown rust.</title>
        <authorList>
            <person name="Miller M.E."/>
            <person name="Zhang Y."/>
            <person name="Omidvar V."/>
            <person name="Sperschneider J."/>
            <person name="Schwessinger B."/>
            <person name="Raley C."/>
            <person name="Palmer J.M."/>
            <person name="Garnica D."/>
            <person name="Upadhyaya N."/>
            <person name="Rathjen J."/>
            <person name="Taylor J.M."/>
            <person name="Park R.F."/>
            <person name="Dodds P.N."/>
            <person name="Hirsch C.D."/>
            <person name="Kianian S.F."/>
            <person name="Figueroa M."/>
        </authorList>
    </citation>
    <scope>NUCLEOTIDE SEQUENCE [LARGE SCALE GENOMIC DNA]</scope>
    <source>
        <strain evidence="2">12SD80</strain>
    </source>
</reference>
<organism evidence="2 3">
    <name type="scientific">Puccinia coronata f. sp. avenae</name>
    <dbReference type="NCBI Taxonomy" id="200324"/>
    <lineage>
        <taxon>Eukaryota</taxon>
        <taxon>Fungi</taxon>
        <taxon>Dikarya</taxon>
        <taxon>Basidiomycota</taxon>
        <taxon>Pucciniomycotina</taxon>
        <taxon>Pucciniomycetes</taxon>
        <taxon>Pucciniales</taxon>
        <taxon>Pucciniaceae</taxon>
        <taxon>Puccinia</taxon>
    </lineage>
</organism>
<accession>A0A2N5SDL2</accession>
<protein>
    <submittedName>
        <fullName evidence="2">Uncharacterized protein</fullName>
    </submittedName>
</protein>
<gene>
    <name evidence="2" type="ORF">PCASD_25520</name>
</gene>
<evidence type="ECO:0000313" key="3">
    <source>
        <dbReference type="Proteomes" id="UP000235392"/>
    </source>
</evidence>
<dbReference type="EMBL" id="PGCI01000927">
    <property type="protein sequence ID" value="PLW11341.1"/>
    <property type="molecule type" value="Genomic_DNA"/>
</dbReference>
<evidence type="ECO:0000256" key="1">
    <source>
        <dbReference type="SAM" id="MobiDB-lite"/>
    </source>
</evidence>
<evidence type="ECO:0000313" key="2">
    <source>
        <dbReference type="EMBL" id="PLW11341.1"/>
    </source>
</evidence>
<feature type="region of interest" description="Disordered" evidence="1">
    <location>
        <begin position="215"/>
        <end position="244"/>
    </location>
</feature>
<name>A0A2N5SDL2_9BASI</name>
<sequence length="378" mass="42071">MPVHSKPSGYILYTETQQDERTPFLHLQPLRVAPVLLQCLLFLRGVRPPITAGKGGDPAPIKDFTKVFNGMPLSPWQTNIQSLSWKDFQSTAMEFLAVHCLYLISTIKEAKKDKKITWKASIAGHATYGPQDNFTILGQLKFRRFAAAAYVAFPSDILFELIMDNPRAQSEKDKPKYVWALALQGISADIRPGANLLASNVASLFAIKRKPVPDTGNVNGGGPNVSPKHCRVQPKQQEDDELESNSNSLVAELLPPLSFSPFNPMLNKSPLAKATAQAPKEQRPLPPTYLDNVLCLETFLWIAPIAKDNQLTRARLTIHGITHWLFFNNLDKAEAIALGFPVGVARLLCKVVEQLDRYMDDKCEEEKAEMLNSILSLV</sequence>